<dbReference type="VEuPathDB" id="VectorBase:AFUN018674"/>
<evidence type="ECO:0000256" key="3">
    <source>
        <dbReference type="ARBA" id="ARBA00022588"/>
    </source>
</evidence>
<keyword evidence="3" id="KW-0399">Innate immunity</keyword>
<dbReference type="GO" id="GO:0004252">
    <property type="term" value="F:serine-type endopeptidase activity"/>
    <property type="evidence" value="ECO:0007669"/>
    <property type="project" value="UniProtKB-UniRule"/>
</dbReference>
<keyword evidence="4 13" id="KW-0645">Protease</keyword>
<dbReference type="InterPro" id="IPR001314">
    <property type="entry name" value="Peptidase_S1A"/>
</dbReference>
<evidence type="ECO:0000256" key="12">
    <source>
        <dbReference type="ARBA" id="ARBA00024195"/>
    </source>
</evidence>
<keyword evidence="5 13" id="KW-0732">Signal</keyword>
<proteinExistence type="inferred from homology"/>
<protein>
    <recommendedName>
        <fullName evidence="13">CLIP domain-containing serine protease</fullName>
        <ecNumber evidence="13">3.4.21.-</ecNumber>
    </recommendedName>
</protein>
<comment type="domain">
    <text evidence="13">The clip domain consists of 35-55 residues which are 'knitted' together usually by 3 conserved disulfide bonds forming a clip-like compact structure.</text>
</comment>
<accession>A0A182RQF3</accession>
<keyword evidence="8" id="KW-0391">Immunity</keyword>
<dbReference type="GO" id="GO:0006508">
    <property type="term" value="P:proteolysis"/>
    <property type="evidence" value="ECO:0007669"/>
    <property type="project" value="UniProtKB-KW"/>
</dbReference>
<reference evidence="15" key="1">
    <citation type="journal article" date="2019" name="Gigascience">
        <title>A chromosome-scale assembly of the major African malaria vector Anopheles funestus.</title>
        <authorList>
            <person name="Ghurye J."/>
            <person name="Koren S."/>
            <person name="Small S.T."/>
            <person name="Redmond S."/>
            <person name="Howell P."/>
            <person name="Phillippy A.M."/>
            <person name="Besansky N.J."/>
        </authorList>
    </citation>
    <scope>NUCLEOTIDE SEQUENCE</scope>
    <source>
        <strain evidence="15">FUMOZ</strain>
    </source>
</reference>
<evidence type="ECO:0000256" key="1">
    <source>
        <dbReference type="ARBA" id="ARBA00004613"/>
    </source>
</evidence>
<dbReference type="Gene3D" id="3.30.1640.30">
    <property type="match status" value="1"/>
</dbReference>
<evidence type="ECO:0000256" key="11">
    <source>
        <dbReference type="ARBA" id="ARBA00023180"/>
    </source>
</evidence>
<dbReference type="STRING" id="62324.A0A182RQF3"/>
<keyword evidence="9" id="KW-0865">Zymogen</keyword>
<keyword evidence="6 13" id="KW-0378">Hydrolase</keyword>
<dbReference type="PROSITE" id="PS50240">
    <property type="entry name" value="TRYPSIN_DOM"/>
    <property type="match status" value="1"/>
</dbReference>
<dbReference type="AlphaFoldDB" id="A0A182RQF3"/>
<keyword evidence="11" id="KW-0325">Glycoprotein</keyword>
<dbReference type="EC" id="3.4.21.-" evidence="13"/>
<dbReference type="PROSITE" id="PS00134">
    <property type="entry name" value="TRYPSIN_HIS"/>
    <property type="match status" value="1"/>
</dbReference>
<name>A0A182RQF3_ANOFN</name>
<evidence type="ECO:0000256" key="2">
    <source>
        <dbReference type="ARBA" id="ARBA00022525"/>
    </source>
</evidence>
<dbReference type="PANTHER" id="PTHR24256">
    <property type="entry name" value="TRYPTASE-RELATED"/>
    <property type="match status" value="1"/>
</dbReference>
<accession>A0A4Y0BIB2</accession>
<evidence type="ECO:0000256" key="4">
    <source>
        <dbReference type="ARBA" id="ARBA00022670"/>
    </source>
</evidence>
<dbReference type="PRINTS" id="PR00722">
    <property type="entry name" value="CHYMOTRYPSIN"/>
</dbReference>
<dbReference type="GO" id="GO:0045087">
    <property type="term" value="P:innate immune response"/>
    <property type="evidence" value="ECO:0007669"/>
    <property type="project" value="UniProtKB-KW"/>
</dbReference>
<keyword evidence="10" id="KW-1015">Disulfide bond</keyword>
<dbReference type="SUPFAM" id="SSF50494">
    <property type="entry name" value="Trypsin-like serine proteases"/>
    <property type="match status" value="1"/>
</dbReference>
<reference evidence="15" key="2">
    <citation type="submission" date="2020-05" db="UniProtKB">
        <authorList>
            <consortium name="EnsemblMetazoa"/>
        </authorList>
    </citation>
    <scope>IDENTIFICATION</scope>
    <source>
        <strain evidence="15">FUMOZ</strain>
    </source>
</reference>
<dbReference type="Pfam" id="PF12032">
    <property type="entry name" value="CLIP"/>
    <property type="match status" value="1"/>
</dbReference>
<comment type="similarity">
    <text evidence="12 13">Belongs to the peptidase S1 family. CLIP subfamily.</text>
</comment>
<feature type="domain" description="Peptidase S1" evidence="14">
    <location>
        <begin position="144"/>
        <end position="402"/>
    </location>
</feature>
<keyword evidence="7 13" id="KW-0720">Serine protease</keyword>
<dbReference type="GO" id="GO:0005576">
    <property type="term" value="C:extracellular region"/>
    <property type="evidence" value="ECO:0007669"/>
    <property type="project" value="UniProtKB-SubCell"/>
</dbReference>
<dbReference type="InterPro" id="IPR018114">
    <property type="entry name" value="TRYPSIN_HIS"/>
</dbReference>
<dbReference type="InterPro" id="IPR051487">
    <property type="entry name" value="Ser/Thr_Proteases_Immune/Dev"/>
</dbReference>
<evidence type="ECO:0000256" key="9">
    <source>
        <dbReference type="ARBA" id="ARBA00023145"/>
    </source>
</evidence>
<dbReference type="SMART" id="SM00020">
    <property type="entry name" value="Tryp_SPc"/>
    <property type="match status" value="1"/>
</dbReference>
<evidence type="ECO:0000256" key="7">
    <source>
        <dbReference type="ARBA" id="ARBA00022825"/>
    </source>
</evidence>
<dbReference type="InterPro" id="IPR038565">
    <property type="entry name" value="CLIP_sf"/>
</dbReference>
<dbReference type="InterPro" id="IPR001254">
    <property type="entry name" value="Trypsin_dom"/>
</dbReference>
<evidence type="ECO:0000256" key="6">
    <source>
        <dbReference type="ARBA" id="ARBA00022801"/>
    </source>
</evidence>
<dbReference type="FunFam" id="2.40.10.10:FF:000146">
    <property type="entry name" value="Serine protease 53"/>
    <property type="match status" value="1"/>
</dbReference>
<dbReference type="InterPro" id="IPR009003">
    <property type="entry name" value="Peptidase_S1_PA"/>
</dbReference>
<dbReference type="Gene3D" id="2.40.10.10">
    <property type="entry name" value="Trypsin-like serine proteases"/>
    <property type="match status" value="2"/>
</dbReference>
<dbReference type="InterPro" id="IPR022700">
    <property type="entry name" value="CLIP"/>
</dbReference>
<evidence type="ECO:0000256" key="10">
    <source>
        <dbReference type="ARBA" id="ARBA00023157"/>
    </source>
</evidence>
<sequence>MGFQRVLVACLLITTFSGVISQEDPKCETPTKSDGFCVSIERCRNIHSIVTSPTPPPRGVQNYINRAACTQPGVERSVCCQPLEIIPKPVTTTTTTTRAPPVNIPVQTGTGLVMTVGVEPDSSTTLDWSLLPTTNCGTITINRIAHGNATRVFEYPWMVLLRYLSNGNLQDGCGGSLINNRYVLTAAHCIKTSSRLQLAKVRLGEHDKRQHEDCHVYNDGEIECADPAIDVDIESTVVHKNYNRPIKFRHDIGLIRMAQEVEFTDSIKPICLPVNEAVRRKVLTKYIITGWGTTEEQSLSDVLLQAIVNHVEVPECQQKMTENFLYVTLAEEWQMCAAGEGLVDSCQGDSGGPLGFSVDVSGARFVQFGIVSAGVRSCGKENVPGIYTRVSSYMDWIVANMKP</sequence>
<dbReference type="EnsemblMetazoa" id="AFUN018674-RA">
    <property type="protein sequence ID" value="AFUN018674-PA"/>
    <property type="gene ID" value="AFUN018674"/>
</dbReference>
<feature type="chain" id="PRO_5041507299" description="CLIP domain-containing serine protease" evidence="13">
    <location>
        <begin position="22"/>
        <end position="403"/>
    </location>
</feature>
<dbReference type="VEuPathDB" id="VectorBase:AFUN2_002434"/>
<evidence type="ECO:0000256" key="5">
    <source>
        <dbReference type="ARBA" id="ARBA00022729"/>
    </source>
</evidence>
<keyword evidence="2 13" id="KW-0964">Secreted</keyword>
<evidence type="ECO:0000256" key="8">
    <source>
        <dbReference type="ARBA" id="ARBA00022859"/>
    </source>
</evidence>
<evidence type="ECO:0000313" key="15">
    <source>
        <dbReference type="EnsemblMetazoa" id="AFUN018674-PA"/>
    </source>
</evidence>
<dbReference type="Pfam" id="PF00089">
    <property type="entry name" value="Trypsin"/>
    <property type="match status" value="1"/>
</dbReference>
<dbReference type="CDD" id="cd00190">
    <property type="entry name" value="Tryp_SPc"/>
    <property type="match status" value="1"/>
</dbReference>
<evidence type="ECO:0000259" key="14">
    <source>
        <dbReference type="PROSITE" id="PS50240"/>
    </source>
</evidence>
<organism evidence="15">
    <name type="scientific">Anopheles funestus</name>
    <name type="common">African malaria mosquito</name>
    <dbReference type="NCBI Taxonomy" id="62324"/>
    <lineage>
        <taxon>Eukaryota</taxon>
        <taxon>Metazoa</taxon>
        <taxon>Ecdysozoa</taxon>
        <taxon>Arthropoda</taxon>
        <taxon>Hexapoda</taxon>
        <taxon>Insecta</taxon>
        <taxon>Pterygota</taxon>
        <taxon>Neoptera</taxon>
        <taxon>Endopterygota</taxon>
        <taxon>Diptera</taxon>
        <taxon>Nematocera</taxon>
        <taxon>Culicoidea</taxon>
        <taxon>Culicidae</taxon>
        <taxon>Anophelinae</taxon>
        <taxon>Anopheles</taxon>
    </lineage>
</organism>
<comment type="subcellular location">
    <subcellularLocation>
        <location evidence="1 13">Secreted</location>
    </subcellularLocation>
</comment>
<dbReference type="InterPro" id="IPR043504">
    <property type="entry name" value="Peptidase_S1_PA_chymotrypsin"/>
</dbReference>
<feature type="signal peptide" evidence="13">
    <location>
        <begin position="1"/>
        <end position="21"/>
    </location>
</feature>
<evidence type="ECO:0000256" key="13">
    <source>
        <dbReference type="RuleBase" id="RU366078"/>
    </source>
</evidence>